<feature type="domain" description="DAMP1 SANT/Myb-like" evidence="10">
    <location>
        <begin position="123"/>
        <end position="217"/>
    </location>
</feature>
<keyword evidence="6" id="KW-0804">Transcription</keyword>
<proteinExistence type="inferred from homology"/>
<comment type="similarity">
    <text evidence="2">Belongs to the SWC4 family.</text>
</comment>
<evidence type="ECO:0000256" key="5">
    <source>
        <dbReference type="ARBA" id="ARBA00023015"/>
    </source>
</evidence>
<feature type="compositionally biased region" description="Low complexity" evidence="9">
    <location>
        <begin position="518"/>
        <end position="550"/>
    </location>
</feature>
<evidence type="ECO:0000259" key="10">
    <source>
        <dbReference type="Pfam" id="PF16282"/>
    </source>
</evidence>
<dbReference type="Pfam" id="PF16282">
    <property type="entry name" value="SANT_DAMP1_like"/>
    <property type="match status" value="1"/>
</dbReference>
<feature type="region of interest" description="Disordered" evidence="9">
    <location>
        <begin position="485"/>
        <end position="605"/>
    </location>
</feature>
<protein>
    <recommendedName>
        <fullName evidence="3">SWR1-complex protein 4</fullName>
    </recommendedName>
</protein>
<comment type="subcellular location">
    <subcellularLocation>
        <location evidence="1">Nucleus</location>
    </subcellularLocation>
</comment>
<comment type="caution">
    <text evidence="11">The sequence shown here is derived from an EMBL/GenBank/DDBJ whole genome shotgun (WGS) entry which is preliminary data.</text>
</comment>
<keyword evidence="8" id="KW-0175">Coiled coil</keyword>
<dbReference type="EMBL" id="JAZHXI010000003">
    <property type="protein sequence ID" value="KAL2073743.1"/>
    <property type="molecule type" value="Genomic_DNA"/>
</dbReference>
<keyword evidence="12" id="KW-1185">Reference proteome</keyword>
<sequence>MTSHDVREMLDLPGEAGPRPAKKQKLSAPRPVLKGLARELQSLSGDNPIAIVPEITVFKKKKFGSRKPAAKWENRGFTNSARNGDGLVLHHWRRKADVVPGAAAEEEGSEQAVKPEPPLEDSTFAKFNVHVNTPQYTDEQYNLVLQSNDWTKHETDYLLQLVQDYDLRWPVIWDRYEYQAPVPQEGESMEGIMVAPPKVRSMEDMKARYYAVAAAMMKVNTKVEVMNHAEFNLLELMQGYDPVQEQNRKKFAESAFRRTREEAKEEESLLVELKRILARSEKLTAERRDLYQLLESPASTGAVGIYQSSQGLSQLFQQLMTVDKTKKRKSLMGVEGASPVPGPSGPTQQASFDRRDSNIRESTSGPSGSSAPPNNKKGPAQPQSDRRVLTAEEEQMYGVKRFERITTSGPSFRHEKIKKPIVSKSQTQQGKITNVLTELGVTTVIFMPTFAVGEAFDNLLAGVNLLLDQKKHMDKLQGELNTALNIKAEREKRERAERGEPEPEPEPEAQAEAEAEAEPAAKPAAKPAANTAAAAKLAAKMAAKLSAIEAQKPINPSGEQSVKVEEEREKSAGPAMSGASDKTAHKRSASVLSAVSDKDSKRQKK</sequence>
<organism evidence="11 12">
    <name type="scientific">Oculimacula yallundae</name>
    <dbReference type="NCBI Taxonomy" id="86028"/>
    <lineage>
        <taxon>Eukaryota</taxon>
        <taxon>Fungi</taxon>
        <taxon>Dikarya</taxon>
        <taxon>Ascomycota</taxon>
        <taxon>Pezizomycotina</taxon>
        <taxon>Leotiomycetes</taxon>
        <taxon>Helotiales</taxon>
        <taxon>Ploettnerulaceae</taxon>
        <taxon>Oculimacula</taxon>
    </lineage>
</organism>
<feature type="compositionally biased region" description="Basic and acidic residues" evidence="9">
    <location>
        <begin position="562"/>
        <end position="571"/>
    </location>
</feature>
<feature type="compositionally biased region" description="Basic and acidic residues" evidence="9">
    <location>
        <begin position="1"/>
        <end position="10"/>
    </location>
</feature>
<dbReference type="InterPro" id="IPR027109">
    <property type="entry name" value="Swc4/Dmap1"/>
</dbReference>
<accession>A0ABR4CUT6</accession>
<feature type="coiled-coil region" evidence="8">
    <location>
        <begin position="256"/>
        <end position="283"/>
    </location>
</feature>
<evidence type="ECO:0000313" key="12">
    <source>
        <dbReference type="Proteomes" id="UP001595075"/>
    </source>
</evidence>
<feature type="compositionally biased region" description="Acidic residues" evidence="9">
    <location>
        <begin position="502"/>
        <end position="517"/>
    </location>
</feature>
<reference evidence="11 12" key="1">
    <citation type="journal article" date="2024" name="Commun. Biol.">
        <title>Comparative genomic analysis of thermophilic fungi reveals convergent evolutionary adaptations and gene losses.</title>
        <authorList>
            <person name="Steindorff A.S."/>
            <person name="Aguilar-Pontes M.V."/>
            <person name="Robinson A.J."/>
            <person name="Andreopoulos B."/>
            <person name="LaButti K."/>
            <person name="Kuo A."/>
            <person name="Mondo S."/>
            <person name="Riley R."/>
            <person name="Otillar R."/>
            <person name="Haridas S."/>
            <person name="Lipzen A."/>
            <person name="Grimwood J."/>
            <person name="Schmutz J."/>
            <person name="Clum A."/>
            <person name="Reid I.D."/>
            <person name="Moisan M.C."/>
            <person name="Butler G."/>
            <person name="Nguyen T.T.M."/>
            <person name="Dewar K."/>
            <person name="Conant G."/>
            <person name="Drula E."/>
            <person name="Henrissat B."/>
            <person name="Hansel C."/>
            <person name="Singer S."/>
            <person name="Hutchinson M.I."/>
            <person name="de Vries R.P."/>
            <person name="Natvig D.O."/>
            <person name="Powell A.J."/>
            <person name="Tsang A."/>
            <person name="Grigoriev I.V."/>
        </authorList>
    </citation>
    <scope>NUCLEOTIDE SEQUENCE [LARGE SCALE GENOMIC DNA]</scope>
    <source>
        <strain evidence="11 12">CBS 494.80</strain>
    </source>
</reference>
<keyword evidence="5" id="KW-0805">Transcription regulation</keyword>
<evidence type="ECO:0000256" key="4">
    <source>
        <dbReference type="ARBA" id="ARBA00022853"/>
    </source>
</evidence>
<gene>
    <name evidence="11" type="ORF">VTL71DRAFT_11069</name>
</gene>
<feature type="compositionally biased region" description="Low complexity" evidence="9">
    <location>
        <begin position="362"/>
        <end position="373"/>
    </location>
</feature>
<keyword evidence="7" id="KW-0539">Nucleus</keyword>
<feature type="compositionally biased region" description="Basic and acidic residues" evidence="9">
    <location>
        <begin position="596"/>
        <end position="605"/>
    </location>
</feature>
<evidence type="ECO:0000256" key="8">
    <source>
        <dbReference type="SAM" id="Coils"/>
    </source>
</evidence>
<dbReference type="PANTHER" id="PTHR12855:SF10">
    <property type="entry name" value="DNA METHYLTRANSFERASE 1-ASSOCIATED PROTEIN 1"/>
    <property type="match status" value="1"/>
</dbReference>
<evidence type="ECO:0000256" key="6">
    <source>
        <dbReference type="ARBA" id="ARBA00023163"/>
    </source>
</evidence>
<dbReference type="InterPro" id="IPR032563">
    <property type="entry name" value="DAMP1_SANT-like"/>
</dbReference>
<dbReference type="PANTHER" id="PTHR12855">
    <property type="entry name" value="DNA METHYLTRANSFERASE 1-ASSOCIATED PROTEIN 1 FAMILY MEMBER"/>
    <property type="match status" value="1"/>
</dbReference>
<keyword evidence="4" id="KW-0156">Chromatin regulator</keyword>
<feature type="compositionally biased region" description="Basic and acidic residues" evidence="9">
    <location>
        <begin position="487"/>
        <end position="501"/>
    </location>
</feature>
<evidence type="ECO:0000256" key="7">
    <source>
        <dbReference type="ARBA" id="ARBA00023242"/>
    </source>
</evidence>
<evidence type="ECO:0000313" key="11">
    <source>
        <dbReference type="EMBL" id="KAL2073743.1"/>
    </source>
</evidence>
<dbReference type="Gene3D" id="1.10.10.60">
    <property type="entry name" value="Homeodomain-like"/>
    <property type="match status" value="1"/>
</dbReference>
<evidence type="ECO:0000256" key="1">
    <source>
        <dbReference type="ARBA" id="ARBA00004123"/>
    </source>
</evidence>
<feature type="region of interest" description="Disordered" evidence="9">
    <location>
        <begin position="1"/>
        <end position="29"/>
    </location>
</feature>
<evidence type="ECO:0000256" key="2">
    <source>
        <dbReference type="ARBA" id="ARBA00006918"/>
    </source>
</evidence>
<dbReference type="Proteomes" id="UP001595075">
    <property type="component" value="Unassembled WGS sequence"/>
</dbReference>
<evidence type="ECO:0000256" key="9">
    <source>
        <dbReference type="SAM" id="MobiDB-lite"/>
    </source>
</evidence>
<evidence type="ECO:0000256" key="3">
    <source>
        <dbReference type="ARBA" id="ARBA00019132"/>
    </source>
</evidence>
<name>A0ABR4CUT6_9HELO</name>
<feature type="region of interest" description="Disordered" evidence="9">
    <location>
        <begin position="327"/>
        <end position="387"/>
    </location>
</feature>